<feature type="domain" description="HTH lysR-type" evidence="5">
    <location>
        <begin position="9"/>
        <end position="64"/>
    </location>
</feature>
<gene>
    <name evidence="6" type="ORF">ENJ51_04980</name>
</gene>
<evidence type="ECO:0000256" key="2">
    <source>
        <dbReference type="ARBA" id="ARBA00023015"/>
    </source>
</evidence>
<dbReference type="Gene3D" id="3.40.190.290">
    <property type="match status" value="1"/>
</dbReference>
<keyword evidence="4" id="KW-0804">Transcription</keyword>
<organism evidence="6">
    <name type="scientific">Leucothrix mucor</name>
    <dbReference type="NCBI Taxonomy" id="45248"/>
    <lineage>
        <taxon>Bacteria</taxon>
        <taxon>Pseudomonadati</taxon>
        <taxon>Pseudomonadota</taxon>
        <taxon>Gammaproteobacteria</taxon>
        <taxon>Thiotrichales</taxon>
        <taxon>Thiotrichaceae</taxon>
        <taxon>Leucothrix</taxon>
    </lineage>
</organism>
<comment type="caution">
    <text evidence="6">The sequence shown here is derived from an EMBL/GenBank/DDBJ whole genome shotgun (WGS) entry which is preliminary data.</text>
</comment>
<dbReference type="Pfam" id="PF03466">
    <property type="entry name" value="LysR_substrate"/>
    <property type="match status" value="1"/>
</dbReference>
<dbReference type="CDD" id="cd08422">
    <property type="entry name" value="PBP2_CrgA_like"/>
    <property type="match status" value="1"/>
</dbReference>
<dbReference type="InterPro" id="IPR036388">
    <property type="entry name" value="WH-like_DNA-bd_sf"/>
</dbReference>
<dbReference type="Pfam" id="PF00126">
    <property type="entry name" value="HTH_1"/>
    <property type="match status" value="1"/>
</dbReference>
<dbReference type="InterPro" id="IPR000847">
    <property type="entry name" value="LysR_HTH_N"/>
</dbReference>
<keyword evidence="2" id="KW-0805">Transcription regulation</keyword>
<sequence length="306" mass="34167">MNNKRLSSLPALVLFARIVQYGSLSGAARNSDLSRSAVSKQLTALEKKLGVRLLQRSTRNVKLTEAGKLILSEATRMLEAFESIETLSEELQGQVRGHLKVSCSIGIGRVHLVPLLKQFKALYPKVHVQLLLEDRFVDLIDEQIDVSIRLGDLPNSSLIALRLGEMTWTICASPDYLSKNGTPKIPTDLLQHDCLYYSNSQSSFKNWSFWGPNGKEIIAINGSFSINDSTALVQAAEEGQGVLWVDKNSLGNAYEKGRLVQILGDYSLGAGYPIYALYPARRHLSLKTRMFIDFLKENFSPRMQYT</sequence>
<dbReference type="Proteomes" id="UP000885750">
    <property type="component" value="Unassembled WGS sequence"/>
</dbReference>
<dbReference type="InterPro" id="IPR005119">
    <property type="entry name" value="LysR_subst-bd"/>
</dbReference>
<evidence type="ECO:0000256" key="1">
    <source>
        <dbReference type="ARBA" id="ARBA00009437"/>
    </source>
</evidence>
<dbReference type="PANTHER" id="PTHR30537">
    <property type="entry name" value="HTH-TYPE TRANSCRIPTIONAL REGULATOR"/>
    <property type="match status" value="1"/>
</dbReference>
<proteinExistence type="inferred from homology"/>
<dbReference type="EMBL" id="DRMS01000191">
    <property type="protein sequence ID" value="HFC92148.1"/>
    <property type="molecule type" value="Genomic_DNA"/>
</dbReference>
<dbReference type="InterPro" id="IPR058163">
    <property type="entry name" value="LysR-type_TF_proteobact-type"/>
</dbReference>
<evidence type="ECO:0000256" key="3">
    <source>
        <dbReference type="ARBA" id="ARBA00023125"/>
    </source>
</evidence>
<reference evidence="6" key="1">
    <citation type="journal article" date="2020" name="mSystems">
        <title>Genome- and Community-Level Interaction Insights into Carbon Utilization and Element Cycling Functions of Hydrothermarchaeota in Hydrothermal Sediment.</title>
        <authorList>
            <person name="Zhou Z."/>
            <person name="Liu Y."/>
            <person name="Xu W."/>
            <person name="Pan J."/>
            <person name="Luo Z.H."/>
            <person name="Li M."/>
        </authorList>
    </citation>
    <scope>NUCLEOTIDE SEQUENCE [LARGE SCALE GENOMIC DNA]</scope>
    <source>
        <strain evidence="6">HyVt-493</strain>
    </source>
</reference>
<dbReference type="PANTHER" id="PTHR30537:SF5">
    <property type="entry name" value="HTH-TYPE TRANSCRIPTIONAL ACTIVATOR TTDR-RELATED"/>
    <property type="match status" value="1"/>
</dbReference>
<dbReference type="GO" id="GO:0003677">
    <property type="term" value="F:DNA binding"/>
    <property type="evidence" value="ECO:0007669"/>
    <property type="project" value="UniProtKB-KW"/>
</dbReference>
<dbReference type="PROSITE" id="PS50931">
    <property type="entry name" value="HTH_LYSR"/>
    <property type="match status" value="1"/>
</dbReference>
<evidence type="ECO:0000256" key="4">
    <source>
        <dbReference type="ARBA" id="ARBA00023163"/>
    </source>
</evidence>
<accession>A0A7V2T229</accession>
<comment type="similarity">
    <text evidence="1">Belongs to the LysR transcriptional regulatory family.</text>
</comment>
<dbReference type="Gene3D" id="1.10.10.10">
    <property type="entry name" value="Winged helix-like DNA-binding domain superfamily/Winged helix DNA-binding domain"/>
    <property type="match status" value="1"/>
</dbReference>
<evidence type="ECO:0000259" key="5">
    <source>
        <dbReference type="PROSITE" id="PS50931"/>
    </source>
</evidence>
<keyword evidence="3" id="KW-0238">DNA-binding</keyword>
<dbReference type="InterPro" id="IPR036390">
    <property type="entry name" value="WH_DNA-bd_sf"/>
</dbReference>
<dbReference type="GO" id="GO:0003700">
    <property type="term" value="F:DNA-binding transcription factor activity"/>
    <property type="evidence" value="ECO:0007669"/>
    <property type="project" value="InterPro"/>
</dbReference>
<dbReference type="AlphaFoldDB" id="A0A7V2T229"/>
<protein>
    <submittedName>
        <fullName evidence="6">LysR family transcriptional regulator</fullName>
    </submittedName>
</protein>
<evidence type="ECO:0000313" key="6">
    <source>
        <dbReference type="EMBL" id="HFC92148.1"/>
    </source>
</evidence>
<dbReference type="FunFam" id="1.10.10.10:FF:000001">
    <property type="entry name" value="LysR family transcriptional regulator"/>
    <property type="match status" value="1"/>
</dbReference>
<dbReference type="FunFam" id="3.40.190.290:FF:000001">
    <property type="entry name" value="Transcriptional regulator, LysR family"/>
    <property type="match status" value="1"/>
</dbReference>
<dbReference type="SUPFAM" id="SSF46785">
    <property type="entry name" value="Winged helix' DNA-binding domain"/>
    <property type="match status" value="1"/>
</dbReference>
<name>A0A7V2T229_LEUMU</name>
<dbReference type="SUPFAM" id="SSF53850">
    <property type="entry name" value="Periplasmic binding protein-like II"/>
    <property type="match status" value="1"/>
</dbReference>